<gene>
    <name evidence="13" type="ORF">RI844_02510</name>
</gene>
<dbReference type="InterPro" id="IPR036942">
    <property type="entry name" value="Beta-barrel_TonB_sf"/>
</dbReference>
<feature type="domain" description="TonB-dependent receptor-like beta-barrel" evidence="11">
    <location>
        <begin position="497"/>
        <end position="999"/>
    </location>
</feature>
<feature type="signal peptide" evidence="10">
    <location>
        <begin position="1"/>
        <end position="28"/>
    </location>
</feature>
<evidence type="ECO:0000256" key="5">
    <source>
        <dbReference type="ARBA" id="ARBA00023077"/>
    </source>
</evidence>
<evidence type="ECO:0000256" key="6">
    <source>
        <dbReference type="ARBA" id="ARBA00023136"/>
    </source>
</evidence>
<evidence type="ECO:0000313" key="14">
    <source>
        <dbReference type="Proteomes" id="UP001301442"/>
    </source>
</evidence>
<accession>A0ABZ0GQP9</accession>
<dbReference type="Pfam" id="PF00593">
    <property type="entry name" value="TonB_dep_Rec_b-barrel"/>
    <property type="match status" value="1"/>
</dbReference>
<protein>
    <submittedName>
        <fullName evidence="13">TonB-dependent receptor</fullName>
    </submittedName>
</protein>
<evidence type="ECO:0000256" key="7">
    <source>
        <dbReference type="ARBA" id="ARBA00023237"/>
    </source>
</evidence>
<evidence type="ECO:0000256" key="10">
    <source>
        <dbReference type="SAM" id="SignalP"/>
    </source>
</evidence>
<dbReference type="InterPro" id="IPR037066">
    <property type="entry name" value="Plug_dom_sf"/>
</dbReference>
<dbReference type="InterPro" id="IPR012910">
    <property type="entry name" value="Plug_dom"/>
</dbReference>
<dbReference type="Pfam" id="PF07715">
    <property type="entry name" value="Plug"/>
    <property type="match status" value="1"/>
</dbReference>
<dbReference type="PANTHER" id="PTHR40980">
    <property type="entry name" value="PLUG DOMAIN-CONTAINING PROTEIN"/>
    <property type="match status" value="1"/>
</dbReference>
<keyword evidence="3 8" id="KW-1134">Transmembrane beta strand</keyword>
<dbReference type="Gene3D" id="2.40.170.20">
    <property type="entry name" value="TonB-dependent receptor, beta-barrel domain"/>
    <property type="match status" value="1"/>
</dbReference>
<evidence type="ECO:0000256" key="9">
    <source>
        <dbReference type="RuleBase" id="RU003357"/>
    </source>
</evidence>
<sequence length="1044" mass="116580">MKQLPRKRKIVIACAHAMTLLIAQQAYSAEDAVTEKESNKALTETSAKEGELQSGVEIIEVTGYRSSLEKALDKKREANGVIDSIIAEDIGKMADANAAEAMQRITGVSINRDGGEGTTVSIRGLGPEMNQVSVNGQTIAGGSDGGAVSFDTMSADMLSAIEIVKSPSAHTEEGSLGGKINLKTVRPLDRKNPSFTGQIKQSYNELADENDPTFQLNYINQFMDSTIGVALNATYERRRSRADRAFTYGWEGNQFSHDTSGRAYMKDDNGTLYRQDKNSGQIFDANGDAVEGIDPNSITEQEQLGYLPTFLISEYEEQDRIRKGVSFTLEYKPTDTFHTYLDLSHTQLDTTRDKSMLRHSYKRGANGTFSSDDLGLHTGAEIDPNSETITHLTNMKGSRQLILQKQEELTETSVASLGFDYDIDTWNISGRIGYSLTTQEWPNDNRFNFQTGEMLHGYTLANNPQLPEYIWASKYADGADLIAHPPTHPDNNKAFGDQLIDGNYYFSPASTHNTLGQVWENQRDLDDSTLTAQLDFTYLLDSDHFSAVEFGVKYTDRTTERYQAENLLSLSANLPSMKNTVYLDDGALATDFPVDDFLEGEGRSSGPIQGVVDSWSFGDFNQINKTVLAQYNSSYNESITDLSKMPWQLDLRNSYDVDQQFLAGYIQVNVDTLDGRLVGDFGVRVVQTENDSSGYGGGKVDDVACTYSEDLFELEQCAAQFQRVTAEHEYTEVLPSANFRYALTDNLLTRVTASKAMARPTIFQMAPYVKENVSENAPDNASRRSGNPFLDPMVAWQYDLTMEWYFQKGGILAGGVFYKDIDTFIYNRTDIVDEVMLDADDNAYIGNYGDGENPDFREIRPYKTTRPVNGEGASIVGVEANYQQSFVALPGDWAGLGVAVNYTYADSEATYVGSNDQGEEVEVETAFQGQSKHTYNASVYWEKYGHSIRLSYNYRTESLYQPISSTKDMIWSDDYGQLDFAARYKINKDLNVGFQAVNLTEEVPYRYHTNAWDGNPVDDDVYENRLSSYTVNGRTFRLTLNATF</sequence>
<name>A0ABZ0GQP9_9GAMM</name>
<dbReference type="RefSeq" id="WP_348396899.1">
    <property type="nucleotide sequence ID" value="NZ_CP136600.1"/>
</dbReference>
<dbReference type="NCBIfam" id="TIGR01782">
    <property type="entry name" value="TonB-Xanth-Caul"/>
    <property type="match status" value="1"/>
</dbReference>
<evidence type="ECO:0000256" key="2">
    <source>
        <dbReference type="ARBA" id="ARBA00022448"/>
    </source>
</evidence>
<keyword evidence="2 8" id="KW-0813">Transport</keyword>
<organism evidence="13 14">
    <name type="scientific">Thalassotalea fonticola</name>
    <dbReference type="NCBI Taxonomy" id="3065649"/>
    <lineage>
        <taxon>Bacteria</taxon>
        <taxon>Pseudomonadati</taxon>
        <taxon>Pseudomonadota</taxon>
        <taxon>Gammaproteobacteria</taxon>
        <taxon>Alteromonadales</taxon>
        <taxon>Colwelliaceae</taxon>
        <taxon>Thalassotalea</taxon>
    </lineage>
</organism>
<reference evidence="13 14" key="1">
    <citation type="submission" date="2023-09" db="EMBL/GenBank/DDBJ databases">
        <authorList>
            <person name="Qi X."/>
        </authorList>
    </citation>
    <scope>NUCLEOTIDE SEQUENCE [LARGE SCALE GENOMIC DNA]</scope>
    <source>
        <strain evidence="13 14">S1-1</strain>
    </source>
</reference>
<dbReference type="PROSITE" id="PS52016">
    <property type="entry name" value="TONB_DEPENDENT_REC_3"/>
    <property type="match status" value="1"/>
</dbReference>
<dbReference type="InterPro" id="IPR010104">
    <property type="entry name" value="TonB_rcpt_bac"/>
</dbReference>
<dbReference type="InterPro" id="IPR039426">
    <property type="entry name" value="TonB-dep_rcpt-like"/>
</dbReference>
<keyword evidence="7 8" id="KW-0998">Cell outer membrane</keyword>
<proteinExistence type="inferred from homology"/>
<evidence type="ECO:0000256" key="1">
    <source>
        <dbReference type="ARBA" id="ARBA00004571"/>
    </source>
</evidence>
<keyword evidence="6 8" id="KW-0472">Membrane</keyword>
<dbReference type="Gene3D" id="2.170.130.10">
    <property type="entry name" value="TonB-dependent receptor, plug domain"/>
    <property type="match status" value="1"/>
</dbReference>
<dbReference type="EMBL" id="CP136600">
    <property type="protein sequence ID" value="WOH38126.1"/>
    <property type="molecule type" value="Genomic_DNA"/>
</dbReference>
<keyword evidence="14" id="KW-1185">Reference proteome</keyword>
<keyword evidence="10" id="KW-0732">Signal</keyword>
<dbReference type="CDD" id="cd01347">
    <property type="entry name" value="ligand_gated_channel"/>
    <property type="match status" value="1"/>
</dbReference>
<dbReference type="SUPFAM" id="SSF56935">
    <property type="entry name" value="Porins"/>
    <property type="match status" value="1"/>
</dbReference>
<comment type="subcellular location">
    <subcellularLocation>
        <location evidence="1 8">Cell outer membrane</location>
        <topology evidence="1 8">Multi-pass membrane protein</topology>
    </subcellularLocation>
</comment>
<dbReference type="InterPro" id="IPR000531">
    <property type="entry name" value="Beta-barrel_TonB"/>
</dbReference>
<evidence type="ECO:0000259" key="11">
    <source>
        <dbReference type="Pfam" id="PF00593"/>
    </source>
</evidence>
<feature type="domain" description="TonB-dependent receptor plug" evidence="12">
    <location>
        <begin position="74"/>
        <end position="178"/>
    </location>
</feature>
<evidence type="ECO:0000256" key="8">
    <source>
        <dbReference type="PROSITE-ProRule" id="PRU01360"/>
    </source>
</evidence>
<evidence type="ECO:0000313" key="13">
    <source>
        <dbReference type="EMBL" id="WOH38126.1"/>
    </source>
</evidence>
<keyword evidence="13" id="KW-0675">Receptor</keyword>
<feature type="chain" id="PRO_5046448808" evidence="10">
    <location>
        <begin position="29"/>
        <end position="1044"/>
    </location>
</feature>
<comment type="similarity">
    <text evidence="8 9">Belongs to the TonB-dependent receptor family.</text>
</comment>
<keyword evidence="5 9" id="KW-0798">TonB box</keyword>
<keyword evidence="4 8" id="KW-0812">Transmembrane</keyword>
<dbReference type="PANTHER" id="PTHR40980:SF3">
    <property type="entry name" value="TONB-DEPENDENT RECEPTOR-LIKE BETA-BARREL DOMAIN-CONTAINING PROTEIN"/>
    <property type="match status" value="1"/>
</dbReference>
<evidence type="ECO:0000256" key="3">
    <source>
        <dbReference type="ARBA" id="ARBA00022452"/>
    </source>
</evidence>
<dbReference type="Proteomes" id="UP001301442">
    <property type="component" value="Chromosome"/>
</dbReference>
<evidence type="ECO:0000259" key="12">
    <source>
        <dbReference type="Pfam" id="PF07715"/>
    </source>
</evidence>
<evidence type="ECO:0000256" key="4">
    <source>
        <dbReference type="ARBA" id="ARBA00022692"/>
    </source>
</evidence>